<proteinExistence type="predicted"/>
<sequence>MFALFGPGAAAWPAGHPVPVGEGPRTALRVAGGLPQHLAAHLSRLEDGAGALALPAPWISGLAPAIRAWIAGAGIPGDRALRLALHGPEGLVSARLEPLPSTPFPYRLAPLPHPMGDLRGSALARHKGLSGPWRQPALAAARSRGAEDALLLWPDGTLAETTLAALGLEVEGALILPPPAGRVASLTETLEVPTWAAARGLDLRREEIRLDQAGEGRLWCLNAVRGFWPAILL</sequence>
<dbReference type="EMBL" id="BSDD01000001">
    <property type="protein sequence ID" value="GLH68965.1"/>
    <property type="molecule type" value="Genomic_DNA"/>
</dbReference>
<dbReference type="Pfam" id="PF01063">
    <property type="entry name" value="Aminotran_4"/>
    <property type="match status" value="1"/>
</dbReference>
<accession>A0ABQ5Q2I4</accession>
<organism evidence="1 2">
    <name type="scientific">Geothrix rubra</name>
    <dbReference type="NCBI Taxonomy" id="2927977"/>
    <lineage>
        <taxon>Bacteria</taxon>
        <taxon>Pseudomonadati</taxon>
        <taxon>Acidobacteriota</taxon>
        <taxon>Holophagae</taxon>
        <taxon>Holophagales</taxon>
        <taxon>Holophagaceae</taxon>
        <taxon>Geothrix</taxon>
    </lineage>
</organism>
<dbReference type="InterPro" id="IPR001544">
    <property type="entry name" value="Aminotrans_IV"/>
</dbReference>
<comment type="caution">
    <text evidence="1">The sequence shown here is derived from an EMBL/GenBank/DDBJ whole genome shotgun (WGS) entry which is preliminary data.</text>
</comment>
<keyword evidence="2" id="KW-1185">Reference proteome</keyword>
<dbReference type="RefSeq" id="WP_285722654.1">
    <property type="nucleotide sequence ID" value="NZ_BSDD01000001.1"/>
</dbReference>
<dbReference type="Gene3D" id="3.30.470.10">
    <property type="match status" value="1"/>
</dbReference>
<name>A0ABQ5Q2I4_9BACT</name>
<protein>
    <recommendedName>
        <fullName evidence="3">Aminotransferase class IV</fullName>
    </recommendedName>
</protein>
<dbReference type="SUPFAM" id="SSF56752">
    <property type="entry name" value="D-aminoacid aminotransferase-like PLP-dependent enzymes"/>
    <property type="match status" value="1"/>
</dbReference>
<dbReference type="InterPro" id="IPR036038">
    <property type="entry name" value="Aminotransferase-like"/>
</dbReference>
<dbReference type="InterPro" id="IPR043131">
    <property type="entry name" value="BCAT-like_N"/>
</dbReference>
<reference evidence="1 2" key="1">
    <citation type="journal article" date="2023" name="Antonie Van Leeuwenhoek">
        <title>Mesoterricola silvestris gen. nov., sp. nov., Mesoterricola sediminis sp. nov., Geothrix oryzae sp. nov., Geothrix edaphica sp. nov., Geothrix rubra sp. nov., and Geothrix limicola sp. nov., six novel members of Acidobacteriota isolated from soils.</title>
        <authorList>
            <person name="Itoh H."/>
            <person name="Sugisawa Y."/>
            <person name="Mise K."/>
            <person name="Xu Z."/>
            <person name="Kuniyasu M."/>
            <person name="Ushijima N."/>
            <person name="Kawano K."/>
            <person name="Kobayashi E."/>
            <person name="Shiratori Y."/>
            <person name="Masuda Y."/>
            <person name="Senoo K."/>
        </authorList>
    </citation>
    <scope>NUCLEOTIDE SEQUENCE [LARGE SCALE GENOMIC DNA]</scope>
    <source>
        <strain evidence="1 2">Red803</strain>
    </source>
</reference>
<evidence type="ECO:0000313" key="2">
    <source>
        <dbReference type="Proteomes" id="UP001165089"/>
    </source>
</evidence>
<evidence type="ECO:0008006" key="3">
    <source>
        <dbReference type="Google" id="ProtNLM"/>
    </source>
</evidence>
<dbReference type="Proteomes" id="UP001165089">
    <property type="component" value="Unassembled WGS sequence"/>
</dbReference>
<gene>
    <name evidence="1" type="ORF">GETHPA_04980</name>
</gene>
<dbReference type="InterPro" id="IPR043132">
    <property type="entry name" value="BCAT-like_C"/>
</dbReference>
<evidence type="ECO:0000313" key="1">
    <source>
        <dbReference type="EMBL" id="GLH68965.1"/>
    </source>
</evidence>
<dbReference type="Gene3D" id="3.20.10.10">
    <property type="entry name" value="D-amino Acid Aminotransferase, subunit A, domain 2"/>
    <property type="match status" value="1"/>
</dbReference>